<keyword evidence="3" id="KW-1185">Reference proteome</keyword>
<reference evidence="2 3" key="1">
    <citation type="submission" date="2020-07" db="EMBL/GenBank/DDBJ databases">
        <title>Sequencing the genomes of 1000 actinobacteria strains.</title>
        <authorList>
            <person name="Klenk H.-P."/>
        </authorList>
    </citation>
    <scope>NUCLEOTIDE SEQUENCE [LARGE SCALE GENOMIC DNA]</scope>
    <source>
        <strain evidence="2 3">DSM 100723</strain>
    </source>
</reference>
<organism evidence="2 3">
    <name type="scientific">Microlunatus kandeliicorticis</name>
    <dbReference type="NCBI Taxonomy" id="1759536"/>
    <lineage>
        <taxon>Bacteria</taxon>
        <taxon>Bacillati</taxon>
        <taxon>Actinomycetota</taxon>
        <taxon>Actinomycetes</taxon>
        <taxon>Propionibacteriales</taxon>
        <taxon>Propionibacteriaceae</taxon>
        <taxon>Microlunatus</taxon>
    </lineage>
</organism>
<keyword evidence="1" id="KW-0812">Transmembrane</keyword>
<accession>A0A7W3IV97</accession>
<dbReference type="EMBL" id="JACGWT010000006">
    <property type="protein sequence ID" value="MBA8795923.1"/>
    <property type="molecule type" value="Genomic_DNA"/>
</dbReference>
<feature type="transmembrane region" description="Helical" evidence="1">
    <location>
        <begin position="66"/>
        <end position="88"/>
    </location>
</feature>
<evidence type="ECO:0000256" key="1">
    <source>
        <dbReference type="SAM" id="Phobius"/>
    </source>
</evidence>
<sequence>MRQTASALNRGWLAVIGLVLIIAAAVAGIARAGLLPSIGRATGLSLRAPADGTKLLPGGSVWNQSWVIVVVILVGVVLALLGLAWLIAQVPRTNQARPFRLHDSTEHGLTRCEPKVLTDAVETQTKAFPGVTDASAVLRGTADRPELTLKVTCADRADLSGLMGQLESTVAAGLGQALEAPVQRFGVLVEVDRGRRSERAVTV</sequence>
<dbReference type="RefSeq" id="WP_182561523.1">
    <property type="nucleotide sequence ID" value="NZ_JACGWT010000006.1"/>
</dbReference>
<comment type="caution">
    <text evidence="2">The sequence shown here is derived from an EMBL/GenBank/DDBJ whole genome shotgun (WGS) entry which is preliminary data.</text>
</comment>
<feature type="transmembrane region" description="Helical" evidence="1">
    <location>
        <begin position="12"/>
        <end position="34"/>
    </location>
</feature>
<evidence type="ECO:0000313" key="2">
    <source>
        <dbReference type="EMBL" id="MBA8795923.1"/>
    </source>
</evidence>
<evidence type="ECO:0008006" key="4">
    <source>
        <dbReference type="Google" id="ProtNLM"/>
    </source>
</evidence>
<protein>
    <recommendedName>
        <fullName evidence="4">Alkaline shock response membrane anchor protein AmaP</fullName>
    </recommendedName>
</protein>
<dbReference type="AlphaFoldDB" id="A0A7W3IV97"/>
<gene>
    <name evidence="2" type="ORF">FHX74_003564</name>
</gene>
<name>A0A7W3IV97_9ACTN</name>
<proteinExistence type="predicted"/>
<dbReference type="Proteomes" id="UP000523079">
    <property type="component" value="Unassembled WGS sequence"/>
</dbReference>
<keyword evidence="1" id="KW-1133">Transmembrane helix</keyword>
<keyword evidence="1" id="KW-0472">Membrane</keyword>
<evidence type="ECO:0000313" key="3">
    <source>
        <dbReference type="Proteomes" id="UP000523079"/>
    </source>
</evidence>